<name>A0ABR4AP36_9LECA</name>
<comment type="caution">
    <text evidence="2">The sequence shown here is derived from an EMBL/GenBank/DDBJ whole genome shotgun (WGS) entry which is preliminary data.</text>
</comment>
<feature type="transmembrane region" description="Helical" evidence="1">
    <location>
        <begin position="59"/>
        <end position="77"/>
    </location>
</feature>
<accession>A0ABR4AP36</accession>
<keyword evidence="1" id="KW-0812">Transmembrane</keyword>
<keyword evidence="3" id="KW-1185">Reference proteome</keyword>
<evidence type="ECO:0000313" key="2">
    <source>
        <dbReference type="EMBL" id="KAL2045188.1"/>
    </source>
</evidence>
<keyword evidence="1" id="KW-1133">Transmembrane helix</keyword>
<dbReference type="Proteomes" id="UP001590950">
    <property type="component" value="Unassembled WGS sequence"/>
</dbReference>
<keyword evidence="1" id="KW-0472">Membrane</keyword>
<sequence length="472" mass="54054">MTQSTVEQQGLLQPEEFDLDDLESSESIHRNDHTQFLGRDHSRLRKTLSSAPLWLRPRYVMIALATVAALLLVGVAINRSRGFRLTKDPPYSPPSRPPDGPVKQWTKPDTFKIIGLVFFGRPSVIAILDCYLKKHLVSSGGWLDEVHFVVNTDREEDIRYLDELVKTSELYKKITIPSLGYNEVWSNAVKRGNMYIKIDDDIVYFNDEAIPDIVYTKLHHPNSLDVVANLINSPETGWLHYHMGAIHSYLPERKPPHNPKADSKGPTAWRASALPEYDGDMDFPVKGIRDGKDDDGSTLAIGSPGGPPYQRHRWLPLPDDEKNLWRTPIAQSTYDPDGPDWGSWSLGAQKHYSFLHNLEKENLELYHYGHGIDDEREGIWDMTYGRMNINFMAIWGHDVLDNLPFENGDDELMLSVLLNKKLKRPLLVNTHAIAAHFSFRSQHEMYDTDLLDRYRAYANEKVCTEDNQIKIP</sequence>
<organism evidence="2 3">
    <name type="scientific">Stereocaulon virgatum</name>
    <dbReference type="NCBI Taxonomy" id="373712"/>
    <lineage>
        <taxon>Eukaryota</taxon>
        <taxon>Fungi</taxon>
        <taxon>Dikarya</taxon>
        <taxon>Ascomycota</taxon>
        <taxon>Pezizomycotina</taxon>
        <taxon>Lecanoromycetes</taxon>
        <taxon>OSLEUM clade</taxon>
        <taxon>Lecanoromycetidae</taxon>
        <taxon>Lecanorales</taxon>
        <taxon>Lecanorineae</taxon>
        <taxon>Stereocaulaceae</taxon>
        <taxon>Stereocaulon</taxon>
    </lineage>
</organism>
<dbReference type="EMBL" id="JBEFKJ010000007">
    <property type="protein sequence ID" value="KAL2045188.1"/>
    <property type="molecule type" value="Genomic_DNA"/>
</dbReference>
<evidence type="ECO:0000256" key="1">
    <source>
        <dbReference type="SAM" id="Phobius"/>
    </source>
</evidence>
<proteinExistence type="predicted"/>
<evidence type="ECO:0008006" key="4">
    <source>
        <dbReference type="Google" id="ProtNLM"/>
    </source>
</evidence>
<protein>
    <recommendedName>
        <fullName evidence="4">Glycosyltransferase family 2 protein</fullName>
    </recommendedName>
</protein>
<evidence type="ECO:0000313" key="3">
    <source>
        <dbReference type="Proteomes" id="UP001590950"/>
    </source>
</evidence>
<gene>
    <name evidence="2" type="ORF">N7G274_002270</name>
</gene>
<reference evidence="2 3" key="1">
    <citation type="submission" date="2024-09" db="EMBL/GenBank/DDBJ databases">
        <title>Rethinking Asexuality: The Enigmatic Case of Functional Sexual Genes in Lepraria (Stereocaulaceae).</title>
        <authorList>
            <person name="Doellman M."/>
            <person name="Sun Y."/>
            <person name="Barcenas-Pena A."/>
            <person name="Lumbsch H.T."/>
            <person name="Grewe F."/>
        </authorList>
    </citation>
    <scope>NUCLEOTIDE SEQUENCE [LARGE SCALE GENOMIC DNA]</scope>
    <source>
        <strain evidence="2 3">Mercado 3170</strain>
    </source>
</reference>